<protein>
    <submittedName>
        <fullName evidence="1">SAM-dependent methyltransferase</fullName>
    </submittedName>
</protein>
<proteinExistence type="predicted"/>
<gene>
    <name evidence="1" type="ORF">KK060_24065</name>
</gene>
<organism evidence="1 2">
    <name type="scientific">Chryseosolibacter indicus</name>
    <dbReference type="NCBI Taxonomy" id="2782351"/>
    <lineage>
        <taxon>Bacteria</taxon>
        <taxon>Pseudomonadati</taxon>
        <taxon>Bacteroidota</taxon>
        <taxon>Cytophagia</taxon>
        <taxon>Cytophagales</taxon>
        <taxon>Chryseotaleaceae</taxon>
        <taxon>Chryseosolibacter</taxon>
    </lineage>
</organism>
<dbReference type="InterPro" id="IPR014777">
    <property type="entry name" value="4pyrrole_Mease_sub1"/>
</dbReference>
<dbReference type="InterPro" id="IPR035996">
    <property type="entry name" value="4pyrrol_Methylase_sf"/>
</dbReference>
<dbReference type="Gene3D" id="3.30.950.10">
    <property type="entry name" value="Methyltransferase, Cobalt-precorrin-4 Transmethylase, Domain 2"/>
    <property type="match status" value="1"/>
</dbReference>
<dbReference type="PANTHER" id="PTHR46111:SF2">
    <property type="entry name" value="SAM-DEPENDENT METHYLTRANSFERASE"/>
    <property type="match status" value="1"/>
</dbReference>
<reference evidence="1 2" key="1">
    <citation type="submission" date="2021-05" db="EMBL/GenBank/DDBJ databases">
        <title>A Polyphasic approach of four new species of the genus Ohtaekwangia: Ohtaekwangia histidinii sp. nov., Ohtaekwangia cretensis sp. nov., Ohtaekwangia indiensis sp. nov., Ohtaekwangia reichenbachii sp. nov. from diverse environment.</title>
        <authorList>
            <person name="Octaviana S."/>
        </authorList>
    </citation>
    <scope>NUCLEOTIDE SEQUENCE [LARGE SCALE GENOMIC DNA]</scope>
    <source>
        <strain evidence="1 2">PWU20</strain>
    </source>
</reference>
<dbReference type="InterPro" id="IPR014776">
    <property type="entry name" value="4pyrrole_Mease_sub2"/>
</dbReference>
<dbReference type="Gene3D" id="3.40.1010.10">
    <property type="entry name" value="Cobalt-precorrin-4 Transmethylase, Domain 1"/>
    <property type="match status" value="1"/>
</dbReference>
<dbReference type="GO" id="GO:0008168">
    <property type="term" value="F:methyltransferase activity"/>
    <property type="evidence" value="ECO:0007669"/>
    <property type="project" value="UniProtKB-KW"/>
</dbReference>
<evidence type="ECO:0000313" key="2">
    <source>
        <dbReference type="Proteomes" id="UP000772618"/>
    </source>
</evidence>
<dbReference type="Proteomes" id="UP000772618">
    <property type="component" value="Unassembled WGS sequence"/>
</dbReference>
<dbReference type="InterPro" id="IPR008189">
    <property type="entry name" value="rRNA_ssu_MeTfrase_I"/>
</dbReference>
<name>A0ABS5VY85_9BACT</name>
<keyword evidence="2" id="KW-1185">Reference proteome</keyword>
<comment type="caution">
    <text evidence="1">The sequence shown here is derived from an EMBL/GenBank/DDBJ whole genome shotgun (WGS) entry which is preliminary data.</text>
</comment>
<evidence type="ECO:0000313" key="1">
    <source>
        <dbReference type="EMBL" id="MBT1706375.1"/>
    </source>
</evidence>
<keyword evidence="1" id="KW-0489">Methyltransferase</keyword>
<dbReference type="PIRSF" id="PIRSF005917">
    <property type="entry name" value="MTase_YraL"/>
    <property type="match status" value="1"/>
</dbReference>
<dbReference type="EMBL" id="JAHESD010000105">
    <property type="protein sequence ID" value="MBT1706375.1"/>
    <property type="molecule type" value="Genomic_DNA"/>
</dbReference>
<dbReference type="GO" id="GO:0032259">
    <property type="term" value="P:methylation"/>
    <property type="evidence" value="ECO:0007669"/>
    <property type="project" value="UniProtKB-KW"/>
</dbReference>
<accession>A0ABS5VY85</accession>
<dbReference type="PANTHER" id="PTHR46111">
    <property type="entry name" value="RIBOSOMAL RNA SMALL SUBUNIT METHYLTRANSFERASE I"/>
    <property type="match status" value="1"/>
</dbReference>
<keyword evidence="1" id="KW-0808">Transferase</keyword>
<dbReference type="CDD" id="cd11649">
    <property type="entry name" value="RsmI_like"/>
    <property type="match status" value="1"/>
</dbReference>
<sequence length="238" mass="26156">MANKGKLFLIPNVIADGTVDYVITPQVREILPEIQHFVVENIRTARRFLSSLKLYPAIESLQFLVLDKDTKPEDVAALMEPLFHGHDVGVISESGCPGVADPGALAVSFAHKNDVKVIPLVGPSSILLALMASGLNGQKFAFHGYIPIDNKDASVAIKAFEKESKSKHQTQIFIETPYRNNAIFKLLVNNLHESTLLTIAVNLTATDEMILTKTVKSWKSIKIELPKAPAVFLFLTNP</sequence>
<dbReference type="RefSeq" id="WP_254157646.1">
    <property type="nucleotide sequence ID" value="NZ_JAHESD010000105.1"/>
</dbReference>
<dbReference type="SUPFAM" id="SSF53790">
    <property type="entry name" value="Tetrapyrrole methylase"/>
    <property type="match status" value="1"/>
</dbReference>